<reference evidence="6 7" key="1">
    <citation type="submission" date="2016-06" db="EMBL/GenBank/DDBJ databases">
        <authorList>
            <person name="Kjaerup R.B."/>
            <person name="Dalgaard T.S."/>
            <person name="Juul-Madsen H.R."/>
        </authorList>
    </citation>
    <scope>NUCLEOTIDE SEQUENCE [LARGE SCALE GENOMIC DNA]</scope>
    <source>
        <strain evidence="6 7">DSM 43904</strain>
    </source>
</reference>
<dbReference type="PANTHER" id="PTHR30055">
    <property type="entry name" value="HTH-TYPE TRANSCRIPTIONAL REGULATOR RUTR"/>
    <property type="match status" value="1"/>
</dbReference>
<feature type="DNA-binding region" description="H-T-H motif" evidence="4">
    <location>
        <begin position="57"/>
        <end position="76"/>
    </location>
</feature>
<keyword evidence="2 4" id="KW-0238">DNA-binding</keyword>
<dbReference type="PANTHER" id="PTHR30055:SF234">
    <property type="entry name" value="HTH-TYPE TRANSCRIPTIONAL REGULATOR BETI"/>
    <property type="match status" value="1"/>
</dbReference>
<dbReference type="InterPro" id="IPR001647">
    <property type="entry name" value="HTH_TetR"/>
</dbReference>
<dbReference type="Gene3D" id="1.10.357.10">
    <property type="entry name" value="Tetracycline Repressor, domain 2"/>
    <property type="match status" value="1"/>
</dbReference>
<dbReference type="InterPro" id="IPR050109">
    <property type="entry name" value="HTH-type_TetR-like_transc_reg"/>
</dbReference>
<accession>A0A1C5HJF8</accession>
<organism evidence="6 7">
    <name type="scientific">Micromonospora echinaurantiaca</name>
    <dbReference type="NCBI Taxonomy" id="47857"/>
    <lineage>
        <taxon>Bacteria</taxon>
        <taxon>Bacillati</taxon>
        <taxon>Actinomycetota</taxon>
        <taxon>Actinomycetes</taxon>
        <taxon>Micromonosporales</taxon>
        <taxon>Micromonosporaceae</taxon>
        <taxon>Micromonospora</taxon>
    </lineage>
</organism>
<evidence type="ECO:0000256" key="1">
    <source>
        <dbReference type="ARBA" id="ARBA00023015"/>
    </source>
</evidence>
<keyword evidence="7" id="KW-1185">Reference proteome</keyword>
<gene>
    <name evidence="6" type="ORF">GA0070609_1728</name>
</gene>
<evidence type="ECO:0000256" key="4">
    <source>
        <dbReference type="PROSITE-ProRule" id="PRU00335"/>
    </source>
</evidence>
<feature type="domain" description="HTH tetR-type" evidence="5">
    <location>
        <begin position="36"/>
        <end position="94"/>
    </location>
</feature>
<keyword evidence="1" id="KW-0805">Transcription regulation</keyword>
<proteinExistence type="predicted"/>
<dbReference type="EMBL" id="LT607750">
    <property type="protein sequence ID" value="SCG46125.1"/>
    <property type="molecule type" value="Genomic_DNA"/>
</dbReference>
<dbReference type="Pfam" id="PF00440">
    <property type="entry name" value="TetR_N"/>
    <property type="match status" value="1"/>
</dbReference>
<keyword evidence="3" id="KW-0804">Transcription</keyword>
<dbReference type="SUPFAM" id="SSF46689">
    <property type="entry name" value="Homeodomain-like"/>
    <property type="match status" value="1"/>
</dbReference>
<dbReference type="InterPro" id="IPR009057">
    <property type="entry name" value="Homeodomain-like_sf"/>
</dbReference>
<name>A0A1C5HJF8_9ACTN</name>
<sequence length="216" mass="22994">MTQVEQRCSTIVKLYSELGCCYPLGVTDQQVSGSRARTRQAIVDAAIEVLGRNPAASLGDIATAAEVGRTTLHRYFAERSDLLAAVGAEAVARLGRATAQARIGEGAGAAALRRLCQEYFDLGNLLSLMFTEPELCVDPAAAGQSDGCDPDFAAMVERGHADGTIDPELPADWLQSLVWSQLYAGWAYLAETGASRHEVLRLILRTVDGAIAVRAA</sequence>
<protein>
    <submittedName>
        <fullName evidence="6">Transcriptional regulator, TetR family</fullName>
    </submittedName>
</protein>
<dbReference type="GO" id="GO:0003700">
    <property type="term" value="F:DNA-binding transcription factor activity"/>
    <property type="evidence" value="ECO:0007669"/>
    <property type="project" value="TreeGrafter"/>
</dbReference>
<evidence type="ECO:0000256" key="2">
    <source>
        <dbReference type="ARBA" id="ARBA00023125"/>
    </source>
</evidence>
<evidence type="ECO:0000259" key="5">
    <source>
        <dbReference type="PROSITE" id="PS50977"/>
    </source>
</evidence>
<dbReference type="AlphaFoldDB" id="A0A1C5HJF8"/>
<dbReference type="GO" id="GO:0000976">
    <property type="term" value="F:transcription cis-regulatory region binding"/>
    <property type="evidence" value="ECO:0007669"/>
    <property type="project" value="TreeGrafter"/>
</dbReference>
<dbReference type="Proteomes" id="UP000198217">
    <property type="component" value="Chromosome I"/>
</dbReference>
<evidence type="ECO:0000256" key="3">
    <source>
        <dbReference type="ARBA" id="ARBA00023163"/>
    </source>
</evidence>
<dbReference type="PROSITE" id="PS50977">
    <property type="entry name" value="HTH_TETR_2"/>
    <property type="match status" value="1"/>
</dbReference>
<evidence type="ECO:0000313" key="7">
    <source>
        <dbReference type="Proteomes" id="UP000198217"/>
    </source>
</evidence>
<evidence type="ECO:0000313" key="6">
    <source>
        <dbReference type="EMBL" id="SCG46125.1"/>
    </source>
</evidence>